<feature type="region of interest" description="Disordered" evidence="1">
    <location>
        <begin position="287"/>
        <end position="517"/>
    </location>
</feature>
<feature type="compositionally biased region" description="Basic and acidic residues" evidence="1">
    <location>
        <begin position="480"/>
        <end position="514"/>
    </location>
</feature>
<evidence type="ECO:0000313" key="4">
    <source>
        <dbReference type="Proteomes" id="UP000886595"/>
    </source>
</evidence>
<keyword evidence="4" id="KW-1185">Reference proteome</keyword>
<feature type="region of interest" description="Disordered" evidence="1">
    <location>
        <begin position="623"/>
        <end position="709"/>
    </location>
</feature>
<sequence length="709" mass="81505">MNRLRSSRMDPKRGEDPRLERKSQRDDEDIIKVPDFDYSDLIEKYKLSLVGRMFHRDGRSVDALITHMPRRRIWDVEGRVRGTNLGNNKFQFDFDKEEDMLKVLNRRPCHFNKWTFSLERWAPTINENYPNTLLLWVSIIGIPPHYKKDESYRSIGLALGEVDTVDVAGGRRISHEEGTCPELTPEQRETNRLKRIAEKEQEEQAAKEAFSFPVRGNKYNGHPQNSPVERSLEGKKPDLLKGSSQLTRDKDYARLPGNGDLRKTISDRRESSGKTVWNRLEGKYEERHDERHAGRFPRNRERFHPYHNNVSNYRSSRYKEQPNHGYSASYSVSSSEWRAKEIHPQDRVSERRIERTEQRSKSRRGSPDSQRTISDIQRYNRSNDKVRRESPPRKENSRMEWQPVRREITREESRGGEDRSTRREEDDHQRLRGKAILRDERSMERHSIGRYTSNSPVRMLTREKPESSQGNPQKSISSSEHAKETGLTSEIEKQKPKNNVLDREQGRGDLEQKKKALSPGVRELPLYNEEEMNKIAEQYAGIEMDAEMLDNDDLLDDLTPEATTDENMAEAELVAKAAKAVDTEDLIIATGQASPISATTISKDKKTKPDIIATEGFAVKDRKVTSLQGKRRGQRSPDSKGISASRKLAARGRGSPRGKLIRSKGPSSTKATSSTRFPRMEVFPASIKNNQSCSKPGSVVSQKPSSTRI</sequence>
<dbReference type="AlphaFoldDB" id="A0A8X8BE58"/>
<feature type="region of interest" description="Disordered" evidence="1">
    <location>
        <begin position="199"/>
        <end position="273"/>
    </location>
</feature>
<dbReference type="Proteomes" id="UP000886595">
    <property type="component" value="Unassembled WGS sequence"/>
</dbReference>
<evidence type="ECO:0000256" key="1">
    <source>
        <dbReference type="SAM" id="MobiDB-lite"/>
    </source>
</evidence>
<feature type="compositionally biased region" description="Basic and acidic residues" evidence="1">
    <location>
        <begin position="287"/>
        <end position="304"/>
    </location>
</feature>
<feature type="compositionally biased region" description="Basic and acidic residues" evidence="1">
    <location>
        <begin position="337"/>
        <end position="360"/>
    </location>
</feature>
<feature type="compositionally biased region" description="Basic and acidic residues" evidence="1">
    <location>
        <begin position="381"/>
        <end position="447"/>
    </location>
</feature>
<accession>A0A8X8BE58</accession>
<feature type="compositionally biased region" description="Polar residues" evidence="1">
    <location>
        <begin position="367"/>
        <end position="380"/>
    </location>
</feature>
<feature type="domain" description="DUF4283" evidence="2">
    <location>
        <begin position="43"/>
        <end position="125"/>
    </location>
</feature>
<feature type="compositionally biased region" description="Polar residues" evidence="1">
    <location>
        <begin position="665"/>
        <end position="676"/>
    </location>
</feature>
<feature type="compositionally biased region" description="Polar residues" evidence="1">
    <location>
        <begin position="467"/>
        <end position="479"/>
    </location>
</feature>
<dbReference type="InterPro" id="IPR040256">
    <property type="entry name" value="At4g02000-like"/>
</dbReference>
<feature type="compositionally biased region" description="Low complexity" evidence="1">
    <location>
        <begin position="326"/>
        <end position="335"/>
    </location>
</feature>
<comment type="caution">
    <text evidence="3">The sequence shown here is derived from an EMBL/GenBank/DDBJ whole genome shotgun (WGS) entry which is preliminary data.</text>
</comment>
<feature type="compositionally biased region" description="Basic and acidic residues" evidence="1">
    <location>
        <begin position="7"/>
        <end position="25"/>
    </location>
</feature>
<dbReference type="InterPro" id="IPR025558">
    <property type="entry name" value="DUF4283"/>
</dbReference>
<evidence type="ECO:0000313" key="3">
    <source>
        <dbReference type="EMBL" id="KAG2331570.1"/>
    </source>
</evidence>
<name>A0A8X8BE58_BRACI</name>
<feature type="region of interest" description="Disordered" evidence="1">
    <location>
        <begin position="1"/>
        <end position="25"/>
    </location>
</feature>
<dbReference type="EMBL" id="JAAMPC010000001">
    <property type="protein sequence ID" value="KAG2331570.1"/>
    <property type="molecule type" value="Genomic_DNA"/>
</dbReference>
<dbReference type="Pfam" id="PF14111">
    <property type="entry name" value="DUF4283"/>
    <property type="match status" value="1"/>
</dbReference>
<protein>
    <recommendedName>
        <fullName evidence="2">DUF4283 domain-containing protein</fullName>
    </recommendedName>
</protein>
<proteinExistence type="predicted"/>
<evidence type="ECO:0000259" key="2">
    <source>
        <dbReference type="Pfam" id="PF14111"/>
    </source>
</evidence>
<feature type="compositionally biased region" description="Basic residues" evidence="1">
    <location>
        <begin position="648"/>
        <end position="662"/>
    </location>
</feature>
<dbReference type="PANTHER" id="PTHR31286">
    <property type="entry name" value="GLYCINE-RICH CELL WALL STRUCTURAL PROTEIN 1.8-LIKE"/>
    <property type="match status" value="1"/>
</dbReference>
<organism evidence="3 4">
    <name type="scientific">Brassica carinata</name>
    <name type="common">Ethiopian mustard</name>
    <name type="synonym">Abyssinian cabbage</name>
    <dbReference type="NCBI Taxonomy" id="52824"/>
    <lineage>
        <taxon>Eukaryota</taxon>
        <taxon>Viridiplantae</taxon>
        <taxon>Streptophyta</taxon>
        <taxon>Embryophyta</taxon>
        <taxon>Tracheophyta</taxon>
        <taxon>Spermatophyta</taxon>
        <taxon>Magnoliopsida</taxon>
        <taxon>eudicotyledons</taxon>
        <taxon>Gunneridae</taxon>
        <taxon>Pentapetalae</taxon>
        <taxon>rosids</taxon>
        <taxon>malvids</taxon>
        <taxon>Brassicales</taxon>
        <taxon>Brassicaceae</taxon>
        <taxon>Brassiceae</taxon>
        <taxon>Brassica</taxon>
    </lineage>
</organism>
<feature type="compositionally biased region" description="Polar residues" evidence="1">
    <location>
        <begin position="687"/>
        <end position="709"/>
    </location>
</feature>
<reference evidence="3 4" key="1">
    <citation type="submission" date="2020-02" db="EMBL/GenBank/DDBJ databases">
        <authorList>
            <person name="Ma Q."/>
            <person name="Huang Y."/>
            <person name="Song X."/>
            <person name="Pei D."/>
        </authorList>
    </citation>
    <scope>NUCLEOTIDE SEQUENCE [LARGE SCALE GENOMIC DNA]</scope>
    <source>
        <strain evidence="3">Sxm20200214</strain>
        <tissue evidence="3">Leaf</tissue>
    </source>
</reference>
<gene>
    <name evidence="3" type="ORF">Bca52824_002750</name>
</gene>
<dbReference type="OrthoDB" id="1737333at2759"/>
<dbReference type="PANTHER" id="PTHR31286:SF178">
    <property type="entry name" value="DUF4283 DOMAIN-CONTAINING PROTEIN"/>
    <property type="match status" value="1"/>
</dbReference>
<feature type="compositionally biased region" description="Basic and acidic residues" evidence="1">
    <location>
        <begin position="260"/>
        <end position="272"/>
    </location>
</feature>
<feature type="compositionally biased region" description="Basic and acidic residues" evidence="1">
    <location>
        <begin position="230"/>
        <end position="239"/>
    </location>
</feature>